<gene>
    <name evidence="1" type="ORF">L916_00198</name>
</gene>
<evidence type="ECO:0000313" key="1">
    <source>
        <dbReference type="EMBL" id="ETL50581.1"/>
    </source>
</evidence>
<proteinExistence type="predicted"/>
<reference evidence="1 2" key="1">
    <citation type="submission" date="2013-11" db="EMBL/GenBank/DDBJ databases">
        <title>The Genome Sequence of Phytophthora parasitica CJ05E6.</title>
        <authorList>
            <consortium name="The Broad Institute Genomics Platform"/>
            <person name="Russ C."/>
            <person name="Tyler B."/>
            <person name="Panabieres F."/>
            <person name="Shan W."/>
            <person name="Tripathy S."/>
            <person name="Grunwald N."/>
            <person name="Machado M."/>
            <person name="Johnson C.S."/>
            <person name="Arredondo F."/>
            <person name="Hong C."/>
            <person name="Coffey M."/>
            <person name="Young S.K."/>
            <person name="Zeng Q."/>
            <person name="Gargeya S."/>
            <person name="Fitzgerald M."/>
            <person name="Abouelleil A."/>
            <person name="Alvarado L."/>
            <person name="Chapman S.B."/>
            <person name="Gainer-Dewar J."/>
            <person name="Goldberg J."/>
            <person name="Griggs A."/>
            <person name="Gujja S."/>
            <person name="Hansen M."/>
            <person name="Howarth C."/>
            <person name="Imamovic A."/>
            <person name="Ireland A."/>
            <person name="Larimer J."/>
            <person name="McCowan C."/>
            <person name="Murphy C."/>
            <person name="Pearson M."/>
            <person name="Poon T.W."/>
            <person name="Priest M."/>
            <person name="Roberts A."/>
            <person name="Saif S."/>
            <person name="Shea T."/>
            <person name="Sykes S."/>
            <person name="Wortman J."/>
            <person name="Nusbaum C."/>
            <person name="Birren B."/>
        </authorList>
    </citation>
    <scope>NUCLEOTIDE SEQUENCE [LARGE SCALE GENOMIC DNA]</scope>
    <source>
        <strain evidence="1 2">CJ05E6</strain>
    </source>
</reference>
<organism evidence="1 2">
    <name type="scientific">Phytophthora nicotianae</name>
    <name type="common">Potato buckeye rot agent</name>
    <name type="synonym">Phytophthora parasitica</name>
    <dbReference type="NCBI Taxonomy" id="4792"/>
    <lineage>
        <taxon>Eukaryota</taxon>
        <taxon>Sar</taxon>
        <taxon>Stramenopiles</taxon>
        <taxon>Oomycota</taxon>
        <taxon>Peronosporomycetes</taxon>
        <taxon>Peronosporales</taxon>
        <taxon>Peronosporaceae</taxon>
        <taxon>Phytophthora</taxon>
    </lineage>
</organism>
<dbReference type="AlphaFoldDB" id="W2JW53"/>
<accession>W2JW53</accession>
<evidence type="ECO:0000313" key="2">
    <source>
        <dbReference type="Proteomes" id="UP000053864"/>
    </source>
</evidence>
<protein>
    <submittedName>
        <fullName evidence="1">Uncharacterized protein</fullName>
    </submittedName>
</protein>
<feature type="non-terminal residue" evidence="1">
    <location>
        <position position="1"/>
    </location>
</feature>
<dbReference type="Proteomes" id="UP000053864">
    <property type="component" value="Unassembled WGS sequence"/>
</dbReference>
<dbReference type="EMBL" id="KI670340">
    <property type="protein sequence ID" value="ETL50581.1"/>
    <property type="molecule type" value="Genomic_DNA"/>
</dbReference>
<name>W2JW53_PHYNI</name>
<sequence length="102" mass="11817">ACTSGCFLGHCFIFFHGRAWRRRNTVLPRVAVPIITQSHQPPSRKPRRSEMELVYLMSKAARIGFHPLALRRSRRRKNTMLFRCQQRTNADASALCAAHRKL</sequence>